<evidence type="ECO:0000313" key="9">
    <source>
        <dbReference type="EMBL" id="ARN76506.1"/>
    </source>
</evidence>
<keyword evidence="10" id="KW-1185">Reference proteome</keyword>
<comment type="similarity">
    <text evidence="3">Belongs to the enoyl-CoA hydratase/isomerase family.</text>
</comment>
<dbReference type="OrthoDB" id="4608673at2"/>
<dbReference type="CDD" id="cd06558">
    <property type="entry name" value="crotonase-like"/>
    <property type="match status" value="1"/>
</dbReference>
<accession>A0A1X9NG84</accession>
<dbReference type="InterPro" id="IPR029045">
    <property type="entry name" value="ClpP/crotonase-like_dom_sf"/>
</dbReference>
<dbReference type="GO" id="GO:0016853">
    <property type="term" value="F:isomerase activity"/>
    <property type="evidence" value="ECO:0007669"/>
    <property type="project" value="UniProtKB-KW"/>
</dbReference>
<keyword evidence="4" id="KW-0276">Fatty acid metabolism</keyword>
<dbReference type="EMBL" id="CP019343">
    <property type="protein sequence ID" value="ARN76506.1"/>
    <property type="molecule type" value="Genomic_DNA"/>
</dbReference>
<comment type="pathway">
    <text evidence="2">Lipid metabolism; fatty acid beta-oxidation.</text>
</comment>
<dbReference type="UniPathway" id="UPA00659"/>
<dbReference type="KEGG" id="osg:BST96_19380"/>
<dbReference type="Gene3D" id="3.90.226.10">
    <property type="entry name" value="2-enoyl-CoA Hydratase, Chain A, domain 1"/>
    <property type="match status" value="1"/>
</dbReference>
<dbReference type="Gene3D" id="1.10.12.10">
    <property type="entry name" value="Lyase 2-enoyl-coa Hydratase, Chain A, domain 2"/>
    <property type="match status" value="1"/>
</dbReference>
<protein>
    <submittedName>
        <fullName evidence="9">Enoyl-CoA hydratase</fullName>
    </submittedName>
</protein>
<comment type="subcellular location">
    <subcellularLocation>
        <location evidence="1">Peroxisome</location>
    </subcellularLocation>
</comment>
<name>A0A1X9NG84_9GAMM</name>
<gene>
    <name evidence="9" type="ORF">BST96_19380</name>
</gene>
<dbReference type="Pfam" id="PF00378">
    <property type="entry name" value="ECH_1"/>
    <property type="match status" value="1"/>
</dbReference>
<dbReference type="STRING" id="716816.BST96_19380"/>
<keyword evidence="5" id="KW-0007">Acetylation</keyword>
<evidence type="ECO:0000256" key="6">
    <source>
        <dbReference type="ARBA" id="ARBA00023098"/>
    </source>
</evidence>
<proteinExistence type="inferred from homology"/>
<evidence type="ECO:0000256" key="4">
    <source>
        <dbReference type="ARBA" id="ARBA00022832"/>
    </source>
</evidence>
<organism evidence="9 10">
    <name type="scientific">Oceanicoccus sagamiensis</name>
    <dbReference type="NCBI Taxonomy" id="716816"/>
    <lineage>
        <taxon>Bacteria</taxon>
        <taxon>Pseudomonadati</taxon>
        <taxon>Pseudomonadota</taxon>
        <taxon>Gammaproteobacteria</taxon>
        <taxon>Cellvibrionales</taxon>
        <taxon>Spongiibacteraceae</taxon>
        <taxon>Oceanicoccus</taxon>
    </lineage>
</organism>
<dbReference type="FunFam" id="3.90.226.10:FF:000024">
    <property type="entry name" value="Delta3,5-delta2,4-dienoyl-CoA isomerase"/>
    <property type="match status" value="1"/>
</dbReference>
<keyword evidence="8" id="KW-0413">Isomerase</keyword>
<dbReference type="InterPro" id="IPR014748">
    <property type="entry name" value="Enoyl-CoA_hydra_C"/>
</dbReference>
<dbReference type="NCBIfam" id="NF004794">
    <property type="entry name" value="PRK06142.1"/>
    <property type="match status" value="1"/>
</dbReference>
<keyword evidence="6" id="KW-0443">Lipid metabolism</keyword>
<reference evidence="9 10" key="1">
    <citation type="submission" date="2016-11" db="EMBL/GenBank/DDBJ databases">
        <title>Trade-off between light-utilization and light-protection in marine flavobacteria.</title>
        <authorList>
            <person name="Kumagai Y."/>
        </authorList>
    </citation>
    <scope>NUCLEOTIDE SEQUENCE [LARGE SCALE GENOMIC DNA]</scope>
    <source>
        <strain evidence="9 10">NBRC 107125</strain>
    </source>
</reference>
<evidence type="ECO:0000256" key="8">
    <source>
        <dbReference type="ARBA" id="ARBA00023235"/>
    </source>
</evidence>
<keyword evidence="7" id="KW-0576">Peroxisome</keyword>
<dbReference type="SUPFAM" id="SSF52096">
    <property type="entry name" value="ClpP/crotonase"/>
    <property type="match status" value="1"/>
</dbReference>
<evidence type="ECO:0000256" key="1">
    <source>
        <dbReference type="ARBA" id="ARBA00004275"/>
    </source>
</evidence>
<evidence type="ECO:0000256" key="7">
    <source>
        <dbReference type="ARBA" id="ARBA00023140"/>
    </source>
</evidence>
<dbReference type="AlphaFoldDB" id="A0A1X9NG84"/>
<dbReference type="Proteomes" id="UP000193450">
    <property type="component" value="Chromosome"/>
</dbReference>
<evidence type="ECO:0000256" key="5">
    <source>
        <dbReference type="ARBA" id="ARBA00022990"/>
    </source>
</evidence>
<evidence type="ECO:0000256" key="2">
    <source>
        <dbReference type="ARBA" id="ARBA00005005"/>
    </source>
</evidence>
<dbReference type="FunFam" id="1.10.12.10:FF:000004">
    <property type="entry name" value="Delta3,5-delta2,4-dienoyl-CoA isomerase"/>
    <property type="match status" value="1"/>
</dbReference>
<dbReference type="InterPro" id="IPR001753">
    <property type="entry name" value="Enoyl-CoA_hydra/iso"/>
</dbReference>
<dbReference type="InterPro" id="IPR045002">
    <property type="entry name" value="Ech1-like"/>
</dbReference>
<dbReference type="GO" id="GO:0006635">
    <property type="term" value="P:fatty acid beta-oxidation"/>
    <property type="evidence" value="ECO:0007669"/>
    <property type="project" value="UniProtKB-UniPathway"/>
</dbReference>
<sequence length="272" mass="29664">MRVPELSTLSIDVTNHIAKVALNRPGKANSMNAAMWDELEVCFKWLDSEPEVRVVILYGEGKHFCAGIDLAMFGDLANTDAAEAARRAEMLRQKILSLQGNLSAIEQCRKPVLAAIHYTCIGGGIDMIACCDMRYCTADAYFSIKEIDIGMTADVGTLQRLPYIIGDGQMRELAYTGRTVAADEALSLGLVNQVYQDREQMLAAVTEIASNIAAKSPLAVRGTKEMLLYSRDHSVQDSLNYMATWNAGMLSMSDVFATAEATAKGDVPGYDD</sequence>
<dbReference type="GO" id="GO:0005737">
    <property type="term" value="C:cytoplasm"/>
    <property type="evidence" value="ECO:0007669"/>
    <property type="project" value="UniProtKB-ARBA"/>
</dbReference>
<evidence type="ECO:0000313" key="10">
    <source>
        <dbReference type="Proteomes" id="UP000193450"/>
    </source>
</evidence>
<dbReference type="PANTHER" id="PTHR43149">
    <property type="entry name" value="ENOYL-COA HYDRATASE"/>
    <property type="match status" value="1"/>
</dbReference>
<evidence type="ECO:0000256" key="3">
    <source>
        <dbReference type="ARBA" id="ARBA00005254"/>
    </source>
</evidence>
<dbReference type="RefSeq" id="WP_085760604.1">
    <property type="nucleotide sequence ID" value="NZ_CP019343.1"/>
</dbReference>